<gene>
    <name evidence="3" type="ORF">SAMN05192558_105322</name>
</gene>
<feature type="chain" id="PRO_5039692334" evidence="2">
    <location>
        <begin position="30"/>
        <end position="126"/>
    </location>
</feature>
<dbReference type="STRING" id="504798.SAMN05421871_102372"/>
<evidence type="ECO:0000313" key="4">
    <source>
        <dbReference type="Proteomes" id="UP000199651"/>
    </source>
</evidence>
<proteinExistence type="predicted"/>
<dbReference type="Proteomes" id="UP000199651">
    <property type="component" value="Unassembled WGS sequence"/>
</dbReference>
<dbReference type="AlphaFoldDB" id="A0A1H0NEC4"/>
<feature type="signal peptide" evidence="2">
    <location>
        <begin position="1"/>
        <end position="29"/>
    </location>
</feature>
<keyword evidence="2" id="KW-0732">Signal</keyword>
<evidence type="ECO:0000256" key="2">
    <source>
        <dbReference type="SAM" id="SignalP"/>
    </source>
</evidence>
<accession>A0A1H0NEC4</accession>
<reference evidence="4" key="1">
    <citation type="submission" date="2016-10" db="EMBL/GenBank/DDBJ databases">
        <authorList>
            <person name="Varghese N."/>
            <person name="Submissions S."/>
        </authorList>
    </citation>
    <scope>NUCLEOTIDE SEQUENCE [LARGE SCALE GENOMIC DNA]</scope>
    <source>
        <strain evidence="4">IBRC-M 10655</strain>
    </source>
</reference>
<protein>
    <submittedName>
        <fullName evidence="3">Uncharacterized protein</fullName>
    </submittedName>
</protein>
<feature type="region of interest" description="Disordered" evidence="1">
    <location>
        <begin position="44"/>
        <end position="89"/>
    </location>
</feature>
<name>A0A1H0NEC4_9PSEU</name>
<sequence length="126" mass="12927">MERASVASRTRHCLLLLLALFATVLVSVAAPGVSAAPVALDPAEAGATVGGPHVDAMAPSRSAGRVAKEAKETGPAQVQPAVPPAAASWPRPAGFVRLDDFLPSAPRWAHRGAIGDRAPPSRRVDL</sequence>
<feature type="compositionally biased region" description="Low complexity" evidence="1">
    <location>
        <begin position="75"/>
        <end position="89"/>
    </location>
</feature>
<dbReference type="EMBL" id="FNJB01000005">
    <property type="protein sequence ID" value="SDO91109.1"/>
    <property type="molecule type" value="Genomic_DNA"/>
</dbReference>
<keyword evidence="4" id="KW-1185">Reference proteome</keyword>
<evidence type="ECO:0000313" key="3">
    <source>
        <dbReference type="EMBL" id="SDO91109.1"/>
    </source>
</evidence>
<evidence type="ECO:0000256" key="1">
    <source>
        <dbReference type="SAM" id="MobiDB-lite"/>
    </source>
</evidence>
<organism evidence="3 4">
    <name type="scientific">Actinokineospora alba</name>
    <dbReference type="NCBI Taxonomy" id="504798"/>
    <lineage>
        <taxon>Bacteria</taxon>
        <taxon>Bacillati</taxon>
        <taxon>Actinomycetota</taxon>
        <taxon>Actinomycetes</taxon>
        <taxon>Pseudonocardiales</taxon>
        <taxon>Pseudonocardiaceae</taxon>
        <taxon>Actinokineospora</taxon>
    </lineage>
</organism>